<evidence type="ECO:0000313" key="2">
    <source>
        <dbReference type="Proteomes" id="UP000478052"/>
    </source>
</evidence>
<dbReference type="OrthoDB" id="6592833at2759"/>
<dbReference type="EMBL" id="VUJU01006492">
    <property type="protein sequence ID" value="KAF0748404.1"/>
    <property type="molecule type" value="Genomic_DNA"/>
</dbReference>
<reference evidence="1 2" key="1">
    <citation type="submission" date="2019-08" db="EMBL/GenBank/DDBJ databases">
        <title>Whole genome of Aphis craccivora.</title>
        <authorList>
            <person name="Voronova N.V."/>
            <person name="Shulinski R.S."/>
            <person name="Bandarenka Y.V."/>
            <person name="Zhorov D.G."/>
            <person name="Warner D."/>
        </authorList>
    </citation>
    <scope>NUCLEOTIDE SEQUENCE [LARGE SCALE GENOMIC DNA]</scope>
    <source>
        <strain evidence="1">180601</strain>
        <tissue evidence="1">Whole Body</tissue>
    </source>
</reference>
<evidence type="ECO:0000313" key="1">
    <source>
        <dbReference type="EMBL" id="KAF0748404.1"/>
    </source>
</evidence>
<gene>
    <name evidence="1" type="ORF">FWK35_00030957</name>
</gene>
<proteinExistence type="predicted"/>
<protein>
    <submittedName>
        <fullName evidence="1">Uncharacterized protein</fullName>
    </submittedName>
</protein>
<keyword evidence="2" id="KW-1185">Reference proteome</keyword>
<sequence length="173" mass="19572">MYITAGTPPGDLLAFECRRVRSKLDDPDRADSKDEIRRAERDILLAAWSNRWSRGVRGAWTRTILPDLIRWAKRCPKDLTFHVTQALTGHGCFRLPVKVFVGNRNITPGDVQDLLCGPSYVPFSENDRLRAASQRATQSFYDMVDNILSCKEHDERIAESERRANAVAAAPTD</sequence>
<accession>A0A6G0Y3J7</accession>
<dbReference type="Proteomes" id="UP000478052">
    <property type="component" value="Unassembled WGS sequence"/>
</dbReference>
<comment type="caution">
    <text evidence="1">The sequence shown here is derived from an EMBL/GenBank/DDBJ whole genome shotgun (WGS) entry which is preliminary data.</text>
</comment>
<dbReference type="AlphaFoldDB" id="A0A6G0Y3J7"/>
<name>A0A6G0Y3J7_APHCR</name>
<organism evidence="1 2">
    <name type="scientific">Aphis craccivora</name>
    <name type="common">Cowpea aphid</name>
    <dbReference type="NCBI Taxonomy" id="307492"/>
    <lineage>
        <taxon>Eukaryota</taxon>
        <taxon>Metazoa</taxon>
        <taxon>Ecdysozoa</taxon>
        <taxon>Arthropoda</taxon>
        <taxon>Hexapoda</taxon>
        <taxon>Insecta</taxon>
        <taxon>Pterygota</taxon>
        <taxon>Neoptera</taxon>
        <taxon>Paraneoptera</taxon>
        <taxon>Hemiptera</taxon>
        <taxon>Sternorrhyncha</taxon>
        <taxon>Aphidomorpha</taxon>
        <taxon>Aphidoidea</taxon>
        <taxon>Aphididae</taxon>
        <taxon>Aphidini</taxon>
        <taxon>Aphis</taxon>
        <taxon>Aphis</taxon>
    </lineage>
</organism>